<evidence type="ECO:0000313" key="1">
    <source>
        <dbReference type="EMBL" id="ANB53855.1"/>
    </source>
</evidence>
<sequence length="227" mass="25541">MNIENKDKFVDTFLEHYMERGFGSLSKSEIDILVMHLLMQHSDLKNKTNYELSLDLQITEARIKSIKHKANLQFLEEDADDYIKGEFFALLHRSKLQGENKQGEPGKIIMVIEDSFVKQGVQGKLKALGHFADNSFNSEIVKISQTSFIDLLEAFFTNEERKELIAEVNKSVPDKNAIEFKALLKDFLSGIATKSGEKVVDLGAAFVTGGASEIATLTNTLKKFFAE</sequence>
<accession>A0AAC9BA63</accession>
<proteinExistence type="predicted"/>
<name>A0AAC9BA63_AERVE</name>
<evidence type="ECO:0000313" key="2">
    <source>
        <dbReference type="Proteomes" id="UP000076809"/>
    </source>
</evidence>
<organism evidence="1 2">
    <name type="scientific">Aeromonas veronii</name>
    <dbReference type="NCBI Taxonomy" id="654"/>
    <lineage>
        <taxon>Bacteria</taxon>
        <taxon>Pseudomonadati</taxon>
        <taxon>Pseudomonadota</taxon>
        <taxon>Gammaproteobacteria</taxon>
        <taxon>Aeromonadales</taxon>
        <taxon>Aeromonadaceae</taxon>
        <taxon>Aeromonas</taxon>
    </lineage>
</organism>
<protein>
    <submittedName>
        <fullName evidence="1">Uncharacterized protein</fullName>
    </submittedName>
</protein>
<dbReference type="RefSeq" id="WP_064339297.1">
    <property type="nucleotide sequence ID" value="NZ_CAWNYM010000006.1"/>
</dbReference>
<dbReference type="Proteomes" id="UP000076809">
    <property type="component" value="Chromosome"/>
</dbReference>
<dbReference type="AlphaFoldDB" id="A0AAC9BA63"/>
<gene>
    <name evidence="1" type="ORF">WM43_14900</name>
</gene>
<dbReference type="EMBL" id="CP014774">
    <property type="protein sequence ID" value="ANB53855.1"/>
    <property type="molecule type" value="Genomic_DNA"/>
</dbReference>
<reference evidence="1 2" key="1">
    <citation type="journal article" date="2016" name="J. Clin. Microbiol.">
        <title>Detection and Whole-Genome Sequencing of Carbapenemase-Producing Aeromonas hydrophila Isolates from Routine Perirectal Surveillance Culture.</title>
        <authorList>
            <person name="Hughes H.Y."/>
            <person name="Conlan S.P."/>
            <person name="Lau A.F."/>
            <person name="Dekker J.P."/>
            <person name="Michelin A.V."/>
            <person name="Youn J.H."/>
            <person name="Henderson D.K."/>
            <person name="Frank K.M."/>
            <person name="Segre J.A."/>
            <person name="Palmore T.N."/>
        </authorList>
    </citation>
    <scope>NUCLEOTIDE SEQUENCE [LARGE SCALE GENOMIC DNA]</scope>
    <source>
        <strain evidence="1 2">AVNIH1</strain>
    </source>
</reference>